<dbReference type="STRING" id="253628.A0A0D2BE15"/>
<feature type="region of interest" description="Disordered" evidence="1">
    <location>
        <begin position="1"/>
        <end position="30"/>
    </location>
</feature>
<organism evidence="2 3">
    <name type="scientific">Verruconis gallopava</name>
    <dbReference type="NCBI Taxonomy" id="253628"/>
    <lineage>
        <taxon>Eukaryota</taxon>
        <taxon>Fungi</taxon>
        <taxon>Dikarya</taxon>
        <taxon>Ascomycota</taxon>
        <taxon>Pezizomycotina</taxon>
        <taxon>Dothideomycetes</taxon>
        <taxon>Pleosporomycetidae</taxon>
        <taxon>Venturiales</taxon>
        <taxon>Sympoventuriaceae</taxon>
        <taxon>Verruconis</taxon>
    </lineage>
</organism>
<dbReference type="InterPro" id="IPR007727">
    <property type="entry name" value="Spo12"/>
</dbReference>
<gene>
    <name evidence="2" type="ORF">PV09_00496</name>
</gene>
<feature type="region of interest" description="Disordered" evidence="1">
    <location>
        <begin position="86"/>
        <end position="110"/>
    </location>
</feature>
<dbReference type="HOGENOM" id="CLU_132226_1_0_1"/>
<feature type="compositionally biased region" description="Polar residues" evidence="1">
    <location>
        <begin position="86"/>
        <end position="101"/>
    </location>
</feature>
<evidence type="ECO:0000313" key="3">
    <source>
        <dbReference type="Proteomes" id="UP000053259"/>
    </source>
</evidence>
<dbReference type="OrthoDB" id="5578329at2759"/>
<evidence type="ECO:0008006" key="4">
    <source>
        <dbReference type="Google" id="ProtNLM"/>
    </source>
</evidence>
<dbReference type="InParanoid" id="A0A0D2BE15"/>
<sequence>MSPSLSPLSELDPNVPQSPEKSKAKGETKSLEYHRQVLESRLKESKNQQSYVSPSDNIMSPATAKLAAFKNRHVKSVKPRALFAKATSNAEAAKQSSSTTLTEREKANDS</sequence>
<evidence type="ECO:0000256" key="1">
    <source>
        <dbReference type="SAM" id="MobiDB-lite"/>
    </source>
</evidence>
<dbReference type="RefSeq" id="XP_016219498.1">
    <property type="nucleotide sequence ID" value="XM_016353241.1"/>
</dbReference>
<proteinExistence type="predicted"/>
<keyword evidence="3" id="KW-1185">Reference proteome</keyword>
<feature type="compositionally biased region" description="Basic and acidic residues" evidence="1">
    <location>
        <begin position="20"/>
        <end position="30"/>
    </location>
</feature>
<dbReference type="Proteomes" id="UP000053259">
    <property type="component" value="Unassembled WGS sequence"/>
</dbReference>
<name>A0A0D2BE15_9PEZI</name>
<dbReference type="Pfam" id="PF05032">
    <property type="entry name" value="Spo12"/>
    <property type="match status" value="1"/>
</dbReference>
<dbReference type="AlphaFoldDB" id="A0A0D2BE15"/>
<dbReference type="EMBL" id="KN847529">
    <property type="protein sequence ID" value="KIW09629.1"/>
    <property type="molecule type" value="Genomic_DNA"/>
</dbReference>
<dbReference type="GeneID" id="27308469"/>
<reference evidence="2 3" key="1">
    <citation type="submission" date="2015-01" db="EMBL/GenBank/DDBJ databases">
        <title>The Genome Sequence of Ochroconis gallopava CBS43764.</title>
        <authorList>
            <consortium name="The Broad Institute Genomics Platform"/>
            <person name="Cuomo C."/>
            <person name="de Hoog S."/>
            <person name="Gorbushina A."/>
            <person name="Stielow B."/>
            <person name="Teixiera M."/>
            <person name="Abouelleil A."/>
            <person name="Chapman S.B."/>
            <person name="Priest M."/>
            <person name="Young S.K."/>
            <person name="Wortman J."/>
            <person name="Nusbaum C."/>
            <person name="Birren B."/>
        </authorList>
    </citation>
    <scope>NUCLEOTIDE SEQUENCE [LARGE SCALE GENOMIC DNA]</scope>
    <source>
        <strain evidence="2 3">CBS 43764</strain>
    </source>
</reference>
<accession>A0A0D2BE15</accession>
<protein>
    <recommendedName>
        <fullName evidence="4">Spo12 family protein</fullName>
    </recommendedName>
</protein>
<evidence type="ECO:0000313" key="2">
    <source>
        <dbReference type="EMBL" id="KIW09629.1"/>
    </source>
</evidence>
<dbReference type="VEuPathDB" id="FungiDB:PV09_00496"/>